<evidence type="ECO:0000256" key="1">
    <source>
        <dbReference type="SAM" id="Phobius"/>
    </source>
</evidence>
<dbReference type="KEGG" id="bbp:BBPR_1105"/>
<keyword evidence="1" id="KW-0812">Transmembrane</keyword>
<feature type="transmembrane region" description="Helical" evidence="1">
    <location>
        <begin position="105"/>
        <end position="127"/>
    </location>
</feature>
<accession>A0A0H3ED35</accession>
<keyword evidence="1" id="KW-1133">Transmembrane helix</keyword>
<sequence>MDVSDVIARREFMPTYIWLDVAFLIGFAALLVWRRKYMTLLVGLVMGGVYFAVGYGAFNLLTHSRSISGGSMFWVLLWMSVSYGFTNFSWLWLRLSRDRHLAEWSMLILVWWFCCPLMSQTFTARFASGMQPIVIQRTTGAYHGWMAVILSRRRMVGHAVCRRSAWIPADQARDRRRYPKHLMYERTSISPTLLYSRTTIVRTACQRWFSNHPAQSTTASMLLPSGSSTNAE</sequence>
<gene>
    <name evidence="2" type="ordered locus">BBPR_1105</name>
</gene>
<dbReference type="AlphaFoldDB" id="A0A0H3ED35"/>
<dbReference type="RefSeq" id="WP_013363547.1">
    <property type="nucleotide sequence ID" value="NC_014638.1"/>
</dbReference>
<dbReference type="Proteomes" id="UP000002312">
    <property type="component" value="Chromosome"/>
</dbReference>
<name>A0A0H3ED35_BIFBP</name>
<dbReference type="OrthoDB" id="3712040at2"/>
<proteinExistence type="predicted"/>
<organism evidence="2 3">
    <name type="scientific">Bifidobacterium bifidum (strain PRL2010)</name>
    <dbReference type="NCBI Taxonomy" id="702459"/>
    <lineage>
        <taxon>Bacteria</taxon>
        <taxon>Bacillati</taxon>
        <taxon>Actinomycetota</taxon>
        <taxon>Actinomycetes</taxon>
        <taxon>Bifidobacteriales</taxon>
        <taxon>Bifidobacteriaceae</taxon>
        <taxon>Bifidobacterium</taxon>
    </lineage>
</organism>
<dbReference type="EMBL" id="CP001840">
    <property type="protein sequence ID" value="ADP36170.1"/>
    <property type="molecule type" value="Genomic_DNA"/>
</dbReference>
<evidence type="ECO:0000313" key="3">
    <source>
        <dbReference type="Proteomes" id="UP000002312"/>
    </source>
</evidence>
<protein>
    <submittedName>
        <fullName evidence="2">Uncharacterized protein</fullName>
    </submittedName>
</protein>
<feature type="transmembrane region" description="Helical" evidence="1">
    <location>
        <begin position="40"/>
        <end position="61"/>
    </location>
</feature>
<feature type="transmembrane region" description="Helical" evidence="1">
    <location>
        <begin position="73"/>
        <end position="93"/>
    </location>
</feature>
<dbReference type="eggNOG" id="ENOG5033XZS">
    <property type="taxonomic scope" value="Bacteria"/>
</dbReference>
<reference evidence="2 3" key="1">
    <citation type="journal article" date="2010" name="Proc. Natl. Acad. Sci. U.S.A.">
        <title>Genome analysis of Bifidobacterium bifidum PRL2010 reveals metabolic pathways for host-derived glycan foraging.</title>
        <authorList>
            <person name="Turroni F."/>
            <person name="Bottacini F."/>
            <person name="Foroni E."/>
            <person name="Mulder I."/>
            <person name="Kim J.H."/>
            <person name="Zomer A."/>
            <person name="Sanchez B."/>
            <person name="Bidossi A."/>
            <person name="Ferrarini A."/>
            <person name="Giubellini V."/>
            <person name="Delledonne M."/>
            <person name="Henrissat B."/>
            <person name="Coutinho P."/>
            <person name="Oggioni M."/>
            <person name="Fitzgerald G.F."/>
            <person name="Mills D."/>
            <person name="Margolles A."/>
            <person name="Kelly D."/>
            <person name="van Sinderen D."/>
            <person name="Ventura M."/>
        </authorList>
    </citation>
    <scope>NUCLEOTIDE SEQUENCE [LARGE SCALE GENOMIC DNA]</scope>
    <source>
        <strain evidence="2 3">PRL2010</strain>
    </source>
</reference>
<evidence type="ECO:0000313" key="2">
    <source>
        <dbReference type="EMBL" id="ADP36170.1"/>
    </source>
</evidence>
<dbReference type="HOGENOM" id="CLU_104073_0_0_11"/>
<feature type="transmembrane region" description="Helical" evidence="1">
    <location>
        <begin position="15"/>
        <end position="33"/>
    </location>
</feature>
<keyword evidence="1" id="KW-0472">Membrane</keyword>
<dbReference type="PATRIC" id="fig|702459.3.peg.1143"/>